<protein>
    <submittedName>
        <fullName evidence="2">Uncharacterized protein</fullName>
    </submittedName>
</protein>
<reference evidence="2" key="1">
    <citation type="submission" date="2021-01" db="EMBL/GenBank/DDBJ databases">
        <authorList>
            <person name="Corre E."/>
            <person name="Pelletier E."/>
            <person name="Niang G."/>
            <person name="Scheremetjew M."/>
            <person name="Finn R."/>
            <person name="Kale V."/>
            <person name="Holt S."/>
            <person name="Cochrane G."/>
            <person name="Meng A."/>
            <person name="Brown T."/>
            <person name="Cohen L."/>
        </authorList>
    </citation>
    <scope>NUCLEOTIDE SEQUENCE</scope>
</reference>
<feature type="region of interest" description="Disordered" evidence="1">
    <location>
        <begin position="237"/>
        <end position="278"/>
    </location>
</feature>
<evidence type="ECO:0000313" key="3">
    <source>
        <dbReference type="EMBL" id="CAD8842781.1"/>
    </source>
</evidence>
<sequence>MPLYRREDPPCVDASLFKDSIPIPRSRTNHGVWTPRLSALVPHGSAPGSRDEPRDVVDVYDDARQLCRHCGQYPGHEVPPSFISPRGTSVSAHGDNHERGVEGVATMARELRRTLQHIGMLAHRAGECFDSLGVATQDTTVTLGGRTLEEEGLGRGTAESVSRSKEEGREEPLRPDQTWVHCEVERHGRSPSTGSGTSACVPWHFENASTVAVPSESHLAFRRGMVLPLLDTSVTRDSTRESKPAGLAEATTSFERELAMTDSPGSRMEAYARRRRNA</sequence>
<dbReference type="EMBL" id="HBFQ01024274">
    <property type="protein sequence ID" value="CAD8842781.1"/>
    <property type="molecule type" value="Transcribed_RNA"/>
</dbReference>
<evidence type="ECO:0000256" key="1">
    <source>
        <dbReference type="SAM" id="MobiDB-lite"/>
    </source>
</evidence>
<feature type="region of interest" description="Disordered" evidence="1">
    <location>
        <begin position="147"/>
        <end position="175"/>
    </location>
</feature>
<evidence type="ECO:0000313" key="2">
    <source>
        <dbReference type="EMBL" id="CAD8842780.1"/>
    </source>
</evidence>
<name>A0A6T8XNU7_NOCSC</name>
<dbReference type="AlphaFoldDB" id="A0A6T8XNU7"/>
<organism evidence="2">
    <name type="scientific">Noctiluca scintillans</name>
    <name type="common">Sea sparkle</name>
    <name type="synonym">Red tide dinoflagellate</name>
    <dbReference type="NCBI Taxonomy" id="2966"/>
    <lineage>
        <taxon>Eukaryota</taxon>
        <taxon>Sar</taxon>
        <taxon>Alveolata</taxon>
        <taxon>Dinophyceae</taxon>
        <taxon>Noctilucales</taxon>
        <taxon>Noctilucaceae</taxon>
        <taxon>Noctiluca</taxon>
    </lineage>
</organism>
<gene>
    <name evidence="2" type="ORF">NSCI0253_LOCUS17128</name>
    <name evidence="3" type="ORF">NSCI0253_LOCUS17129</name>
</gene>
<proteinExistence type="predicted"/>
<accession>A0A6T8XNU7</accession>
<feature type="compositionally biased region" description="Basic and acidic residues" evidence="1">
    <location>
        <begin position="162"/>
        <end position="174"/>
    </location>
</feature>
<dbReference type="EMBL" id="HBFQ01024273">
    <property type="protein sequence ID" value="CAD8842780.1"/>
    <property type="molecule type" value="Transcribed_RNA"/>
</dbReference>